<dbReference type="AlphaFoldDB" id="A0A7J8SIJ5"/>
<dbReference type="PROSITE" id="PS50985">
    <property type="entry name" value="GRAS"/>
    <property type="match status" value="1"/>
</dbReference>
<dbReference type="Proteomes" id="UP000593561">
    <property type="component" value="Unassembled WGS sequence"/>
</dbReference>
<comment type="similarity">
    <text evidence="3">Belongs to the GRAS family.</text>
</comment>
<gene>
    <name evidence="4" type="ORF">Godav_010541</name>
</gene>
<proteinExistence type="inferred from homology"/>
<name>A0A7J8SIJ5_GOSDV</name>
<keyword evidence="2" id="KW-0804">Transcription</keyword>
<evidence type="ECO:0000313" key="5">
    <source>
        <dbReference type="Proteomes" id="UP000593561"/>
    </source>
</evidence>
<dbReference type="PANTHER" id="PTHR31636">
    <property type="entry name" value="OSJNBA0084A10.13 PROTEIN-RELATED"/>
    <property type="match status" value="1"/>
</dbReference>
<organism evidence="4 5">
    <name type="scientific">Gossypium davidsonii</name>
    <name type="common">Davidson's cotton</name>
    <name type="synonym">Gossypium klotzschianum subsp. davidsonii</name>
    <dbReference type="NCBI Taxonomy" id="34287"/>
    <lineage>
        <taxon>Eukaryota</taxon>
        <taxon>Viridiplantae</taxon>
        <taxon>Streptophyta</taxon>
        <taxon>Embryophyta</taxon>
        <taxon>Tracheophyta</taxon>
        <taxon>Spermatophyta</taxon>
        <taxon>Magnoliopsida</taxon>
        <taxon>eudicotyledons</taxon>
        <taxon>Gunneridae</taxon>
        <taxon>Pentapetalae</taxon>
        <taxon>rosids</taxon>
        <taxon>malvids</taxon>
        <taxon>Malvales</taxon>
        <taxon>Malvaceae</taxon>
        <taxon>Malvoideae</taxon>
        <taxon>Gossypium</taxon>
    </lineage>
</organism>
<keyword evidence="5" id="KW-1185">Reference proteome</keyword>
<reference evidence="4 5" key="1">
    <citation type="journal article" date="2019" name="Genome Biol. Evol.">
        <title>Insights into the evolution of the New World diploid cottons (Gossypium, subgenus Houzingenia) based on genome sequencing.</title>
        <authorList>
            <person name="Grover C.E."/>
            <person name="Arick M.A. 2nd"/>
            <person name="Thrash A."/>
            <person name="Conover J.L."/>
            <person name="Sanders W.S."/>
            <person name="Peterson D.G."/>
            <person name="Frelichowski J.E."/>
            <person name="Scheffler J.A."/>
            <person name="Scheffler B.E."/>
            <person name="Wendel J.F."/>
        </authorList>
    </citation>
    <scope>NUCLEOTIDE SEQUENCE [LARGE SCALE GENOMIC DNA]</scope>
    <source>
        <strain evidence="4">27</strain>
        <tissue evidence="4">Leaf</tissue>
    </source>
</reference>
<evidence type="ECO:0000256" key="3">
    <source>
        <dbReference type="PROSITE-ProRule" id="PRU01191"/>
    </source>
</evidence>
<comment type="caution">
    <text evidence="3">Lacks conserved residue(s) required for the propagation of feature annotation.</text>
</comment>
<evidence type="ECO:0000313" key="4">
    <source>
        <dbReference type="EMBL" id="MBA0625332.1"/>
    </source>
</evidence>
<comment type="caution">
    <text evidence="4">The sequence shown here is derived from an EMBL/GenBank/DDBJ whole genome shotgun (WGS) entry which is preliminary data.</text>
</comment>
<evidence type="ECO:0000256" key="2">
    <source>
        <dbReference type="ARBA" id="ARBA00023163"/>
    </source>
</evidence>
<sequence length="171" mass="19898">MPIFAANITRDMLDVKLGKALAVNFPLQLHHSPDESVDVNYPRDELLRMVRSLSPKVITLVEQESNTNTAPFLPRFIKTLEYYLAMFESIDETMPRHRREQINVEQHWLARDIVNVIACEGKERVEHHELFGKWKSRLTMVGFRPYPGGRTTTLYRLLLGAVMAKIHTLLW</sequence>
<dbReference type="EMBL" id="JABFAC010000009">
    <property type="protein sequence ID" value="MBA0625332.1"/>
    <property type="molecule type" value="Genomic_DNA"/>
</dbReference>
<evidence type="ECO:0000256" key="1">
    <source>
        <dbReference type="ARBA" id="ARBA00023015"/>
    </source>
</evidence>
<accession>A0A7J8SIJ5</accession>
<protein>
    <submittedName>
        <fullName evidence="4">Uncharacterized protein</fullName>
    </submittedName>
</protein>
<feature type="region of interest" description="SAW" evidence="3">
    <location>
        <begin position="118"/>
        <end position="171"/>
    </location>
</feature>
<dbReference type="InterPro" id="IPR005202">
    <property type="entry name" value="TF_GRAS"/>
</dbReference>
<dbReference type="Pfam" id="PF03514">
    <property type="entry name" value="GRAS"/>
    <property type="match status" value="1"/>
</dbReference>
<keyword evidence="1" id="KW-0805">Transcription regulation</keyword>